<feature type="compositionally biased region" description="Basic residues" evidence="1">
    <location>
        <begin position="207"/>
        <end position="219"/>
    </location>
</feature>
<sequence length="226" mass="26365">MAELCSGEDQEEKSVEAKEEGRKRIKLDVDELPEGWSEHIDEATGARYFWNAEMKTASWEKPRQEERKKATEEYCASLLGSTKKSEKTKWVKHSDPETGVPYFVNTETNHTQWEVPSEGFIDATVFSSRITTEAYQNYSTKATFNANTGQFTSATGQTHWETMGRPNDREGRMLSHYFDLSALDQKDTNGESKRKKIQQKYDWKKYREMKKREKNKRRVQALLNEP</sequence>
<dbReference type="Pfam" id="PF00397">
    <property type="entry name" value="WW"/>
    <property type="match status" value="2"/>
</dbReference>
<evidence type="ECO:0000313" key="3">
    <source>
        <dbReference type="EMBL" id="CAE0362294.1"/>
    </source>
</evidence>
<feature type="compositionally biased region" description="Basic and acidic residues" evidence="1">
    <location>
        <begin position="12"/>
        <end position="24"/>
    </location>
</feature>
<dbReference type="AlphaFoldDB" id="A0A7S3JR45"/>
<feature type="region of interest" description="Disordered" evidence="1">
    <location>
        <begin position="1"/>
        <end position="24"/>
    </location>
</feature>
<dbReference type="CDD" id="cd00201">
    <property type="entry name" value="WW"/>
    <property type="match status" value="2"/>
</dbReference>
<feature type="domain" description="WW" evidence="2">
    <location>
        <begin position="84"/>
        <end position="118"/>
    </location>
</feature>
<dbReference type="PROSITE" id="PS50020">
    <property type="entry name" value="WW_DOMAIN_2"/>
    <property type="match status" value="2"/>
</dbReference>
<feature type="region of interest" description="Disordered" evidence="1">
    <location>
        <begin position="206"/>
        <end position="226"/>
    </location>
</feature>
<name>A0A7S3JR45_9STRA</name>
<dbReference type="Gene3D" id="2.20.70.10">
    <property type="match status" value="2"/>
</dbReference>
<reference evidence="3" key="1">
    <citation type="submission" date="2021-01" db="EMBL/GenBank/DDBJ databases">
        <authorList>
            <person name="Corre E."/>
            <person name="Pelletier E."/>
            <person name="Niang G."/>
            <person name="Scheremetjew M."/>
            <person name="Finn R."/>
            <person name="Kale V."/>
            <person name="Holt S."/>
            <person name="Cochrane G."/>
            <person name="Meng A."/>
            <person name="Brown T."/>
            <person name="Cohen L."/>
        </authorList>
    </citation>
    <scope>NUCLEOTIDE SEQUENCE</scope>
    <source>
        <strain evidence="3">CCMP1510</strain>
    </source>
</reference>
<feature type="domain" description="WW" evidence="2">
    <location>
        <begin position="30"/>
        <end position="64"/>
    </location>
</feature>
<proteinExistence type="predicted"/>
<evidence type="ECO:0000259" key="2">
    <source>
        <dbReference type="PROSITE" id="PS50020"/>
    </source>
</evidence>
<dbReference type="SMART" id="SM00456">
    <property type="entry name" value="WW"/>
    <property type="match status" value="2"/>
</dbReference>
<dbReference type="InterPro" id="IPR036020">
    <property type="entry name" value="WW_dom_sf"/>
</dbReference>
<accession>A0A7S3JR45</accession>
<dbReference type="SUPFAM" id="SSF51045">
    <property type="entry name" value="WW domain"/>
    <property type="match status" value="2"/>
</dbReference>
<protein>
    <recommendedName>
        <fullName evidence="2">WW domain-containing protein</fullName>
    </recommendedName>
</protein>
<dbReference type="InterPro" id="IPR001202">
    <property type="entry name" value="WW_dom"/>
</dbReference>
<organism evidence="3">
    <name type="scientific">Aureoumbra lagunensis</name>
    <dbReference type="NCBI Taxonomy" id="44058"/>
    <lineage>
        <taxon>Eukaryota</taxon>
        <taxon>Sar</taxon>
        <taxon>Stramenopiles</taxon>
        <taxon>Ochrophyta</taxon>
        <taxon>Pelagophyceae</taxon>
        <taxon>Pelagomonadales</taxon>
        <taxon>Aureoumbra</taxon>
    </lineage>
</organism>
<gene>
    <name evidence="3" type="ORF">ALAG00032_LOCUS3035</name>
</gene>
<dbReference type="PROSITE" id="PS01159">
    <property type="entry name" value="WW_DOMAIN_1"/>
    <property type="match status" value="1"/>
</dbReference>
<feature type="compositionally biased region" description="Acidic residues" evidence="1">
    <location>
        <begin position="1"/>
        <end position="11"/>
    </location>
</feature>
<evidence type="ECO:0000256" key="1">
    <source>
        <dbReference type="SAM" id="MobiDB-lite"/>
    </source>
</evidence>
<dbReference type="EMBL" id="HBIJ01004287">
    <property type="protein sequence ID" value="CAE0362294.1"/>
    <property type="molecule type" value="Transcribed_RNA"/>
</dbReference>